<name>A0ABS7UBG1_9ACTN</name>
<evidence type="ECO:0000256" key="7">
    <source>
        <dbReference type="RuleBase" id="RU004168"/>
    </source>
</evidence>
<dbReference type="PROSITE" id="PS00150">
    <property type="entry name" value="ACYLPHOSPHATASE_1"/>
    <property type="match status" value="1"/>
</dbReference>
<reference evidence="9 10" key="1">
    <citation type="submission" date="2021-09" db="EMBL/GenBank/DDBJ databases">
        <title>Whole genome sequence of Nocardioides sp. GBK3QG-3.</title>
        <authorList>
            <person name="Tuo L."/>
        </authorList>
    </citation>
    <scope>NUCLEOTIDE SEQUENCE [LARGE SCALE GENOMIC DNA]</scope>
    <source>
        <strain evidence="9 10">GBK3QG-3</strain>
    </source>
</reference>
<evidence type="ECO:0000256" key="3">
    <source>
        <dbReference type="ARBA" id="ARBA00015991"/>
    </source>
</evidence>
<dbReference type="InterPro" id="IPR017968">
    <property type="entry name" value="Acylphosphatase_CS"/>
</dbReference>
<comment type="catalytic activity">
    <reaction evidence="4 5 6">
        <text>an acyl phosphate + H2O = a carboxylate + phosphate + H(+)</text>
        <dbReference type="Rhea" id="RHEA:14965"/>
        <dbReference type="ChEBI" id="CHEBI:15377"/>
        <dbReference type="ChEBI" id="CHEBI:15378"/>
        <dbReference type="ChEBI" id="CHEBI:29067"/>
        <dbReference type="ChEBI" id="CHEBI:43474"/>
        <dbReference type="ChEBI" id="CHEBI:59918"/>
        <dbReference type="EC" id="3.6.1.7"/>
    </reaction>
</comment>
<evidence type="ECO:0000313" key="9">
    <source>
        <dbReference type="EMBL" id="MBZ5738333.1"/>
    </source>
</evidence>
<dbReference type="EC" id="3.6.1.7" evidence="2 5"/>
<evidence type="ECO:0000256" key="4">
    <source>
        <dbReference type="ARBA" id="ARBA00047645"/>
    </source>
</evidence>
<evidence type="ECO:0000256" key="1">
    <source>
        <dbReference type="ARBA" id="ARBA00005614"/>
    </source>
</evidence>
<gene>
    <name evidence="9" type="ORF">K8U61_09180</name>
</gene>
<feature type="domain" description="Acylphosphatase-like" evidence="8">
    <location>
        <begin position="3"/>
        <end position="89"/>
    </location>
</feature>
<dbReference type="InterPro" id="IPR001792">
    <property type="entry name" value="Acylphosphatase-like_dom"/>
</dbReference>
<dbReference type="PRINTS" id="PR00112">
    <property type="entry name" value="ACYLPHPHTASE"/>
</dbReference>
<dbReference type="PROSITE" id="PS51160">
    <property type="entry name" value="ACYLPHOSPHATASE_3"/>
    <property type="match status" value="1"/>
</dbReference>
<evidence type="ECO:0000256" key="6">
    <source>
        <dbReference type="RuleBase" id="RU000553"/>
    </source>
</evidence>
<dbReference type="InterPro" id="IPR020456">
    <property type="entry name" value="Acylphosphatase"/>
</dbReference>
<evidence type="ECO:0000259" key="8">
    <source>
        <dbReference type="PROSITE" id="PS51160"/>
    </source>
</evidence>
<dbReference type="EMBL" id="JAIQZJ010000004">
    <property type="protein sequence ID" value="MBZ5738333.1"/>
    <property type="molecule type" value="Genomic_DNA"/>
</dbReference>
<feature type="active site" evidence="5">
    <location>
        <position position="18"/>
    </location>
</feature>
<evidence type="ECO:0000313" key="10">
    <source>
        <dbReference type="Proteomes" id="UP000780875"/>
    </source>
</evidence>
<accession>A0ABS7UBG1</accession>
<dbReference type="Pfam" id="PF00708">
    <property type="entry name" value="Acylphosphatase"/>
    <property type="match status" value="1"/>
</dbReference>
<proteinExistence type="inferred from homology"/>
<evidence type="ECO:0000256" key="2">
    <source>
        <dbReference type="ARBA" id="ARBA00012150"/>
    </source>
</evidence>
<comment type="caution">
    <text evidence="9">The sequence shown here is derived from an EMBL/GenBank/DDBJ whole genome shotgun (WGS) entry which is preliminary data.</text>
</comment>
<protein>
    <recommendedName>
        <fullName evidence="3 5">Acylphosphatase</fullName>
        <ecNumber evidence="2 5">3.6.1.7</ecNumber>
    </recommendedName>
</protein>
<dbReference type="PANTHER" id="PTHR47268:SF4">
    <property type="entry name" value="ACYLPHOSPHATASE"/>
    <property type="match status" value="1"/>
</dbReference>
<keyword evidence="5 6" id="KW-0378">Hydrolase</keyword>
<organism evidence="9 10">
    <name type="scientific">Nocardioides mangrovi</name>
    <dbReference type="NCBI Taxonomy" id="2874580"/>
    <lineage>
        <taxon>Bacteria</taxon>
        <taxon>Bacillati</taxon>
        <taxon>Actinomycetota</taxon>
        <taxon>Actinomycetes</taxon>
        <taxon>Propionibacteriales</taxon>
        <taxon>Nocardioidaceae</taxon>
        <taxon>Nocardioides</taxon>
    </lineage>
</organism>
<dbReference type="PANTHER" id="PTHR47268">
    <property type="entry name" value="ACYLPHOSPHATASE"/>
    <property type="match status" value="1"/>
</dbReference>
<dbReference type="Gene3D" id="3.30.70.100">
    <property type="match status" value="1"/>
</dbReference>
<keyword evidence="10" id="KW-1185">Reference proteome</keyword>
<dbReference type="Proteomes" id="UP000780875">
    <property type="component" value="Unassembled WGS sequence"/>
</dbReference>
<sequence length="89" mass="9419">MRAVGVVVTGRVQGVSFRMYAAEEGRRLGLTGWVRNEQDGSVAAHLEGDDDAVAAMLAWCRTGPPAARVEHVAVAEAEPTGATSFTITY</sequence>
<comment type="similarity">
    <text evidence="1 7">Belongs to the acylphosphatase family.</text>
</comment>
<dbReference type="SUPFAM" id="SSF54975">
    <property type="entry name" value="Acylphosphatase/BLUF domain-like"/>
    <property type="match status" value="1"/>
</dbReference>
<dbReference type="InterPro" id="IPR036046">
    <property type="entry name" value="Acylphosphatase-like_dom_sf"/>
</dbReference>
<dbReference type="RefSeq" id="WP_224122705.1">
    <property type="nucleotide sequence ID" value="NZ_JAIQZJ010000004.1"/>
</dbReference>
<dbReference type="PROSITE" id="PS00151">
    <property type="entry name" value="ACYLPHOSPHATASE_2"/>
    <property type="match status" value="1"/>
</dbReference>
<feature type="active site" evidence="5">
    <location>
        <position position="36"/>
    </location>
</feature>
<evidence type="ECO:0000256" key="5">
    <source>
        <dbReference type="PROSITE-ProRule" id="PRU00520"/>
    </source>
</evidence>